<feature type="region of interest" description="Disordered" evidence="1">
    <location>
        <begin position="133"/>
        <end position="161"/>
    </location>
</feature>
<dbReference type="STRING" id="4572.M7ZPP0"/>
<evidence type="ECO:0000256" key="1">
    <source>
        <dbReference type="SAM" id="MobiDB-lite"/>
    </source>
</evidence>
<name>M7ZPP0_TRIUA</name>
<proteinExistence type="predicted"/>
<sequence length="161" mass="17905">MHHDFRGAAGRLKGIVLIHPWFWGKEPIGEEPRPGLSRIFLAGDSAGGNICHHLTMHHDFRGAAGRLKGIVLIHPWFWGKEPIGEEPRPGRAEGVEQKGLWEFVCPDAVDGADDPRMDPTAQICFRDEYNYASQKGKRERKQAGYISPVARQSSVSPSANL</sequence>
<accession>M7ZPP0</accession>
<protein>
    <submittedName>
        <fullName evidence="3">Putative carboxylesterase 2</fullName>
    </submittedName>
</protein>
<dbReference type="eggNOG" id="KOG1515">
    <property type="taxonomic scope" value="Eukaryota"/>
</dbReference>
<dbReference type="AlphaFoldDB" id="M7ZPP0"/>
<dbReference type="InterPro" id="IPR029058">
    <property type="entry name" value="AB_hydrolase_fold"/>
</dbReference>
<dbReference type="PROSITE" id="PS01174">
    <property type="entry name" value="LIPASE_GDXG_SER"/>
    <property type="match status" value="1"/>
</dbReference>
<feature type="domain" description="Alpha/beta hydrolase fold-3" evidence="2">
    <location>
        <begin position="36"/>
        <end position="120"/>
    </location>
</feature>
<gene>
    <name evidence="3" type="ORF">TRIUR3_35371</name>
</gene>
<dbReference type="GO" id="GO:0016787">
    <property type="term" value="F:hydrolase activity"/>
    <property type="evidence" value="ECO:0007669"/>
    <property type="project" value="InterPro"/>
</dbReference>
<feature type="compositionally biased region" description="Polar residues" evidence="1">
    <location>
        <begin position="150"/>
        <end position="161"/>
    </location>
</feature>
<dbReference type="Gene3D" id="3.40.50.1820">
    <property type="entry name" value="alpha/beta hydrolase"/>
    <property type="match status" value="1"/>
</dbReference>
<reference evidence="3" key="1">
    <citation type="journal article" date="2013" name="Nature">
        <title>Draft genome of the wheat A-genome progenitor Triticum urartu.</title>
        <authorList>
            <person name="Ling H.Q."/>
            <person name="Zhao S."/>
            <person name="Liu D."/>
            <person name="Wang J."/>
            <person name="Sun H."/>
            <person name="Zhang C."/>
            <person name="Fan H."/>
            <person name="Li D."/>
            <person name="Dong L."/>
            <person name="Tao Y."/>
            <person name="Gao C."/>
            <person name="Wu H."/>
            <person name="Li Y."/>
            <person name="Cui Y."/>
            <person name="Guo X."/>
            <person name="Zheng S."/>
            <person name="Wang B."/>
            <person name="Yu K."/>
            <person name="Liang Q."/>
            <person name="Yang W."/>
            <person name="Lou X."/>
            <person name="Chen J."/>
            <person name="Feng M."/>
            <person name="Jian J."/>
            <person name="Zhang X."/>
            <person name="Luo G."/>
            <person name="Jiang Y."/>
            <person name="Liu J."/>
            <person name="Wang Z."/>
            <person name="Sha Y."/>
            <person name="Zhang B."/>
            <person name="Wu H."/>
            <person name="Tang D."/>
            <person name="Shen Q."/>
            <person name="Xue P."/>
            <person name="Zou S."/>
            <person name="Wang X."/>
            <person name="Liu X."/>
            <person name="Wang F."/>
            <person name="Yang Y."/>
            <person name="An X."/>
            <person name="Dong Z."/>
            <person name="Zhang K."/>
            <person name="Zhang X."/>
            <person name="Luo M.C."/>
            <person name="Dvorak J."/>
            <person name="Tong Y."/>
            <person name="Wang J."/>
            <person name="Yang H."/>
            <person name="Li Z."/>
            <person name="Wang D."/>
            <person name="Zhang A."/>
            <person name="Wang J."/>
        </authorList>
    </citation>
    <scope>NUCLEOTIDE SEQUENCE</scope>
</reference>
<evidence type="ECO:0000259" key="2">
    <source>
        <dbReference type="Pfam" id="PF07859"/>
    </source>
</evidence>
<dbReference type="Pfam" id="PF07859">
    <property type="entry name" value="Abhydrolase_3"/>
    <property type="match status" value="1"/>
</dbReference>
<dbReference type="InterPro" id="IPR033140">
    <property type="entry name" value="Lipase_GDXG_put_SER_AS"/>
</dbReference>
<organism evidence="3">
    <name type="scientific">Triticum urartu</name>
    <name type="common">Red wild einkorn</name>
    <name type="synonym">Crithodium urartu</name>
    <dbReference type="NCBI Taxonomy" id="4572"/>
    <lineage>
        <taxon>Eukaryota</taxon>
        <taxon>Viridiplantae</taxon>
        <taxon>Streptophyta</taxon>
        <taxon>Embryophyta</taxon>
        <taxon>Tracheophyta</taxon>
        <taxon>Spermatophyta</taxon>
        <taxon>Magnoliopsida</taxon>
        <taxon>Liliopsida</taxon>
        <taxon>Poales</taxon>
        <taxon>Poaceae</taxon>
        <taxon>BOP clade</taxon>
        <taxon>Pooideae</taxon>
        <taxon>Triticodae</taxon>
        <taxon>Triticeae</taxon>
        <taxon>Triticinae</taxon>
        <taxon>Triticum</taxon>
    </lineage>
</organism>
<dbReference type="PANTHER" id="PTHR23024">
    <property type="entry name" value="ARYLACETAMIDE DEACETYLASE"/>
    <property type="match status" value="1"/>
</dbReference>
<dbReference type="InterPro" id="IPR050466">
    <property type="entry name" value="Carboxylest/Gibb_receptor"/>
</dbReference>
<dbReference type="EMBL" id="KD094035">
    <property type="protein sequence ID" value="EMS61601.1"/>
    <property type="molecule type" value="Genomic_DNA"/>
</dbReference>
<evidence type="ECO:0000313" key="3">
    <source>
        <dbReference type="EMBL" id="EMS61601.1"/>
    </source>
</evidence>
<dbReference type="SUPFAM" id="SSF53474">
    <property type="entry name" value="alpha/beta-Hydrolases"/>
    <property type="match status" value="1"/>
</dbReference>
<dbReference type="InterPro" id="IPR013094">
    <property type="entry name" value="AB_hydrolase_3"/>
</dbReference>
<dbReference type="PANTHER" id="PTHR23024:SF365">
    <property type="entry name" value="ALPHA_BETA HYDROLASE FOLD-3 DOMAIN-CONTAINING PROTEIN"/>
    <property type="match status" value="1"/>
</dbReference>